<dbReference type="EMBL" id="KZ992528">
    <property type="protein sequence ID" value="RKP09254.1"/>
    <property type="molecule type" value="Genomic_DNA"/>
</dbReference>
<proteinExistence type="predicted"/>
<accession>A0A4P9XSY0</accession>
<organism evidence="2 3">
    <name type="scientific">Thamnocephalis sphaerospora</name>
    <dbReference type="NCBI Taxonomy" id="78915"/>
    <lineage>
        <taxon>Eukaryota</taxon>
        <taxon>Fungi</taxon>
        <taxon>Fungi incertae sedis</taxon>
        <taxon>Zoopagomycota</taxon>
        <taxon>Zoopagomycotina</taxon>
        <taxon>Zoopagomycetes</taxon>
        <taxon>Zoopagales</taxon>
        <taxon>Sigmoideomycetaceae</taxon>
        <taxon>Thamnocephalis</taxon>
    </lineage>
</organism>
<feature type="region of interest" description="Disordered" evidence="1">
    <location>
        <begin position="268"/>
        <end position="290"/>
    </location>
</feature>
<gene>
    <name evidence="2" type="ORF">THASP1DRAFT_28960</name>
</gene>
<sequence>MFNVLSDTNRLRYRSLSVCLENLHRSVRLRQLHYTLASGECKSPPAVFLKPNATATAEFTSSILGTSTCGALAYKLATVLANDETASPAANVGHPAAASQQRQPTWLVIAWDVLVGDRDGFTVHLVETTDDTGSHAMSNETLATLLDRLCVSTAHTRNASDTRLPGVPPMHRTNVVLQNSYMLEDGLCFTIHATMSNVRSAELRISLYEESFESSTVQLTDPIPLTTLLATSQPPKRLPLAPIPVIPSIGTHQLMDIPPLSLRSAAKNTARPVQLSQPSQTGRVTDKSSVRRHQDLTLVLHNRSTEIQFTNPILHSPHANCSPSPPDNLSPNASFSMKTAPQPDVCNCGVLLYRIAIRRPGAEPEPSPGYYLAVAWKLSRNPSDWLVDIVQLDPALDKQKAQTVVAKQMFGLLGAELHRGGSGRPRWKGCLMARGRGLVVCELQAHVTSEAAGRVDIALRTHTASVSSMPRTLPPPLWIPAVGFRHATVPGILAVKQALQYINDNRRKAVNAANDKGTKFTPAIVLVENQIPSLCLRRYAIDESLSYNIAFDGENPKNIANALSSGQTEDAPMIMPCEAEALATLNQQTQHILSGYCIYQLENTNAKKDEHASLARSLTLGQGSVPNSPAENILAQVRSGDFLLVSWTPTEAQKSAYSVELMQASTSFSVASPSWQCAMLLINALGLAVRGQCVVRTSPPGPSRIGQPTTSSITKETTLAVGYYSLTKIPVISVDLTMPGLITKATGEPLLPNVRIVVENAHAKLVLTNAQTYTISCVPIDADVRLRASIGYGGTRIFQYGAASLRQIGVLTFDLQTAQQSGPTSCLVLAWRQSAEFGRDFFVYSNVMQEDDSKQGANTLSVVNVYSRVFNQKDSVFIQQMDGVLASNASLHYAIATSIRHVTRGRQNEEGVEITVRLTDDVPTCNEEVQQRDGQDLHELQVQVQNLHSGLQLADIRLFLTAGKEVQKPQSTARPGKIALARIQPAGHDASTAMSGLLLAKFVGMSGESLDGDAYFIAGWTVSETTDTAETRQFFAQPLASLPSPMESLEKGDIVPESLLDQMLQQAHSAGEQAQQHHVLSSDLPDALIQMTMNPQGPPKLEIVIRSSSNTSSRKPIMPSRFSSLGPKSLRRATTIKSMAPSVMTTTESIYIVAGDEEDEYLPEDGVWSDDDCVNLLPTSDINRRHASIIPGSPLFNFGALPEPSNDAGDSSGSAKSSSASEITKIRTDTKGQESSADGAHLLAAVPLPAEKDHTVGGEKGGRSSALHNLEASDAALYLLLDSTNLLEPAPLARSSSDGPSTSSVSLDRFSSENSVSIASRVNSVTVEIADAVADASLLCIGSYPALGHAIELQADSTTANTSKWMLAPDNCQQSDISYVYRLTPTATYDSSGTLLPSPVMLVMRIRAEDSTGNSVQSKTFQFGAVLLQKHAILDPEHADYVKRVHATNVQCVVVSENHKQCFELDATRSLLIDAQTTIASSQESGSTDLLRITLRTVASASGLPPTPPNAANLAALHRIMSPPQQLGRTTVQLTVYNNHPMIVLRPVAALASSPHSTAVSTIHPRHSITVPLVLPQPSTNDVGLSGKPAAVKEALTLCTLHWPDGQPLSAPLERLHIGRQPRQVSNTASLADVWDVWLGAMQNTTSIGTAAAPSHGQCVRREYAFAATPDTRLVVGIAWSPPTAAWSSASVAVMLSHWQT</sequence>
<feature type="compositionally biased region" description="Low complexity" evidence="1">
    <location>
        <begin position="1205"/>
        <end position="1221"/>
    </location>
</feature>
<keyword evidence="3" id="KW-1185">Reference proteome</keyword>
<reference evidence="3" key="1">
    <citation type="journal article" date="2018" name="Nat. Microbiol.">
        <title>Leveraging single-cell genomics to expand the fungal tree of life.</title>
        <authorList>
            <person name="Ahrendt S.R."/>
            <person name="Quandt C.A."/>
            <person name="Ciobanu D."/>
            <person name="Clum A."/>
            <person name="Salamov A."/>
            <person name="Andreopoulos B."/>
            <person name="Cheng J.F."/>
            <person name="Woyke T."/>
            <person name="Pelin A."/>
            <person name="Henrissat B."/>
            <person name="Reynolds N.K."/>
            <person name="Benny G.L."/>
            <person name="Smith M.E."/>
            <person name="James T.Y."/>
            <person name="Grigoriev I.V."/>
        </authorList>
    </citation>
    <scope>NUCLEOTIDE SEQUENCE [LARGE SCALE GENOMIC DNA]</scope>
    <source>
        <strain evidence="3">RSA 1356</strain>
    </source>
</reference>
<feature type="compositionally biased region" description="Polar residues" evidence="1">
    <location>
        <begin position="274"/>
        <end position="283"/>
    </location>
</feature>
<feature type="region of interest" description="Disordered" evidence="1">
    <location>
        <begin position="1200"/>
        <end position="1237"/>
    </location>
</feature>
<name>A0A4P9XSY0_9FUNG</name>
<dbReference type="Proteomes" id="UP000271241">
    <property type="component" value="Unassembled WGS sequence"/>
</dbReference>
<evidence type="ECO:0000313" key="3">
    <source>
        <dbReference type="Proteomes" id="UP000271241"/>
    </source>
</evidence>
<feature type="region of interest" description="Disordered" evidence="1">
    <location>
        <begin position="1109"/>
        <end position="1128"/>
    </location>
</feature>
<evidence type="ECO:0000256" key="1">
    <source>
        <dbReference type="SAM" id="MobiDB-lite"/>
    </source>
</evidence>
<protein>
    <submittedName>
        <fullName evidence="2">Uncharacterized protein</fullName>
    </submittedName>
</protein>
<evidence type="ECO:0000313" key="2">
    <source>
        <dbReference type="EMBL" id="RKP09254.1"/>
    </source>
</evidence>